<evidence type="ECO:0000256" key="2">
    <source>
        <dbReference type="ARBA" id="ARBA00022475"/>
    </source>
</evidence>
<feature type="region of interest" description="Disordered" evidence="6">
    <location>
        <begin position="429"/>
        <end position="466"/>
    </location>
</feature>
<feature type="transmembrane region" description="Helical" evidence="7">
    <location>
        <begin position="167"/>
        <end position="188"/>
    </location>
</feature>
<feature type="transmembrane region" description="Helical" evidence="7">
    <location>
        <begin position="283"/>
        <end position="302"/>
    </location>
</feature>
<gene>
    <name evidence="9" type="ORF">HG543_01245</name>
</gene>
<feature type="transmembrane region" description="Helical" evidence="7">
    <location>
        <begin position="308"/>
        <end position="330"/>
    </location>
</feature>
<evidence type="ECO:0000313" key="10">
    <source>
        <dbReference type="Proteomes" id="UP000518300"/>
    </source>
</evidence>
<feature type="transmembrane region" description="Helical" evidence="7">
    <location>
        <begin position="224"/>
        <end position="249"/>
    </location>
</feature>
<dbReference type="PANTHER" id="PTHR23513:SF6">
    <property type="entry name" value="MAJOR FACILITATOR SUPERFAMILY ASSOCIATED DOMAIN-CONTAINING PROTEIN"/>
    <property type="match status" value="1"/>
</dbReference>
<proteinExistence type="predicted"/>
<evidence type="ECO:0000256" key="6">
    <source>
        <dbReference type="SAM" id="MobiDB-lite"/>
    </source>
</evidence>
<accession>A0A848L9Y8</accession>
<reference evidence="9 10" key="1">
    <citation type="submission" date="2020-04" db="EMBL/GenBank/DDBJ databases">
        <title>Draft genome of Pyxidicoccus fallax type strain.</title>
        <authorList>
            <person name="Whitworth D.E."/>
        </authorList>
    </citation>
    <scope>NUCLEOTIDE SEQUENCE [LARGE SCALE GENOMIC DNA]</scope>
    <source>
        <strain evidence="9 10">DSM 14698</strain>
    </source>
</reference>
<dbReference type="GO" id="GO:0005886">
    <property type="term" value="C:plasma membrane"/>
    <property type="evidence" value="ECO:0007669"/>
    <property type="project" value="UniProtKB-SubCell"/>
</dbReference>
<dbReference type="GO" id="GO:0022857">
    <property type="term" value="F:transmembrane transporter activity"/>
    <property type="evidence" value="ECO:0007669"/>
    <property type="project" value="InterPro"/>
</dbReference>
<evidence type="ECO:0000313" key="9">
    <source>
        <dbReference type="EMBL" id="NMO13493.1"/>
    </source>
</evidence>
<dbReference type="InterPro" id="IPR020846">
    <property type="entry name" value="MFS_dom"/>
</dbReference>
<dbReference type="InterPro" id="IPR011701">
    <property type="entry name" value="MFS"/>
</dbReference>
<evidence type="ECO:0000256" key="1">
    <source>
        <dbReference type="ARBA" id="ARBA00004651"/>
    </source>
</evidence>
<keyword evidence="4 7" id="KW-1133">Transmembrane helix</keyword>
<dbReference type="RefSeq" id="WP_169342771.1">
    <property type="nucleotide sequence ID" value="NZ_JABBJJ010000003.1"/>
</dbReference>
<comment type="subcellular location">
    <subcellularLocation>
        <location evidence="1">Cell membrane</location>
        <topology evidence="1">Multi-pass membrane protein</topology>
    </subcellularLocation>
</comment>
<feature type="transmembrane region" description="Helical" evidence="7">
    <location>
        <begin position="101"/>
        <end position="129"/>
    </location>
</feature>
<dbReference type="EMBL" id="JABBJJ010000003">
    <property type="protein sequence ID" value="NMO13493.1"/>
    <property type="molecule type" value="Genomic_DNA"/>
</dbReference>
<evidence type="ECO:0000256" key="5">
    <source>
        <dbReference type="ARBA" id="ARBA00023136"/>
    </source>
</evidence>
<evidence type="ECO:0000256" key="7">
    <source>
        <dbReference type="SAM" id="Phobius"/>
    </source>
</evidence>
<dbReference type="CDD" id="cd06173">
    <property type="entry name" value="MFS_MefA_like"/>
    <property type="match status" value="1"/>
</dbReference>
<comment type="caution">
    <text evidence="9">The sequence shown here is derived from an EMBL/GenBank/DDBJ whole genome shotgun (WGS) entry which is preliminary data.</text>
</comment>
<dbReference type="Pfam" id="PF07690">
    <property type="entry name" value="MFS_1"/>
    <property type="match status" value="1"/>
</dbReference>
<sequence length="466" mass="49644">MRTFFTVWFGQLISTLGSGLTNFALGAYVYETSGSVTNFALVMFFGSLPLVILSPLAGVLADRWDRRKIILWGDIGSAVSILLIWLLLVGHDSGYWTIKAWYFYLPLFLGSACSALCFPAWIATVPLIVPRQHLGRASGMTELSSALAQIFGPILSSSLMGPIGLRGILVLDAISYLFAVGVLLFVRFPQPSRDAEKSDAPRSLKEDLREAWNFIRERPGLRRLMLFVTSIGFVVYMVMLLINPLVLAFGDVQDLGRIATTAGVGGLLGGILTSVWGGPKRRVLGLMGFSAVASLVLLLAALPPSVPLIAGAAAVFLFTFPLISSSNQVLWQTKTPPSLQGRVASLRRVLFQGTGLTVTLMGGILADQIFEPAMMPGGVLASTLGQVIGVGKGRGIAVMFIALSGLLLANVVMLAFSPRVRNLETELPDVLPAQPGPEAGPLTSTDNATARAETAPRLAPTGSTES</sequence>
<feature type="transmembrane region" description="Helical" evidence="7">
    <location>
        <begin position="255"/>
        <end position="276"/>
    </location>
</feature>
<keyword evidence="3 7" id="KW-0812">Transmembrane</keyword>
<dbReference type="PROSITE" id="PS50850">
    <property type="entry name" value="MFS"/>
    <property type="match status" value="1"/>
</dbReference>
<dbReference type="SUPFAM" id="SSF103473">
    <property type="entry name" value="MFS general substrate transporter"/>
    <property type="match status" value="1"/>
</dbReference>
<evidence type="ECO:0000259" key="8">
    <source>
        <dbReference type="PROSITE" id="PS50850"/>
    </source>
</evidence>
<name>A0A848L9Y8_9BACT</name>
<dbReference type="InterPro" id="IPR036259">
    <property type="entry name" value="MFS_trans_sf"/>
</dbReference>
<feature type="transmembrane region" description="Helical" evidence="7">
    <location>
        <begin position="36"/>
        <end position="57"/>
    </location>
</feature>
<dbReference type="Gene3D" id="1.20.1250.20">
    <property type="entry name" value="MFS general substrate transporter like domains"/>
    <property type="match status" value="1"/>
</dbReference>
<feature type="transmembrane region" description="Helical" evidence="7">
    <location>
        <begin position="350"/>
        <end position="370"/>
    </location>
</feature>
<feature type="transmembrane region" description="Helical" evidence="7">
    <location>
        <begin position="396"/>
        <end position="416"/>
    </location>
</feature>
<protein>
    <submittedName>
        <fullName evidence="9">MFS transporter</fullName>
    </submittedName>
</protein>
<feature type="transmembrane region" description="Helical" evidence="7">
    <location>
        <begin position="141"/>
        <end position="161"/>
    </location>
</feature>
<feature type="domain" description="Major facilitator superfamily (MFS) profile" evidence="8">
    <location>
        <begin position="3"/>
        <end position="421"/>
    </location>
</feature>
<evidence type="ECO:0000256" key="3">
    <source>
        <dbReference type="ARBA" id="ARBA00022692"/>
    </source>
</evidence>
<dbReference type="PANTHER" id="PTHR23513">
    <property type="entry name" value="INTEGRAL MEMBRANE EFFLUX PROTEIN-RELATED"/>
    <property type="match status" value="1"/>
</dbReference>
<feature type="transmembrane region" description="Helical" evidence="7">
    <location>
        <begin position="69"/>
        <end position="89"/>
    </location>
</feature>
<keyword evidence="2" id="KW-1003">Cell membrane</keyword>
<keyword evidence="10" id="KW-1185">Reference proteome</keyword>
<organism evidence="9 10">
    <name type="scientific">Pyxidicoccus fallax</name>
    <dbReference type="NCBI Taxonomy" id="394095"/>
    <lineage>
        <taxon>Bacteria</taxon>
        <taxon>Pseudomonadati</taxon>
        <taxon>Myxococcota</taxon>
        <taxon>Myxococcia</taxon>
        <taxon>Myxococcales</taxon>
        <taxon>Cystobacterineae</taxon>
        <taxon>Myxococcaceae</taxon>
        <taxon>Pyxidicoccus</taxon>
    </lineage>
</organism>
<keyword evidence="5 7" id="KW-0472">Membrane</keyword>
<evidence type="ECO:0000256" key="4">
    <source>
        <dbReference type="ARBA" id="ARBA00022989"/>
    </source>
</evidence>
<dbReference type="AlphaFoldDB" id="A0A848L9Y8"/>
<dbReference type="Proteomes" id="UP000518300">
    <property type="component" value="Unassembled WGS sequence"/>
</dbReference>